<feature type="domain" description="Phorbol-ester/DAG-type" evidence="1">
    <location>
        <begin position="113"/>
        <end position="172"/>
    </location>
</feature>
<evidence type="ECO:0000259" key="1">
    <source>
        <dbReference type="PROSITE" id="PS50081"/>
    </source>
</evidence>
<dbReference type="AlphaFoldDB" id="A0A9P0FKR8"/>
<proteinExistence type="predicted"/>
<dbReference type="InterPro" id="IPR002219">
    <property type="entry name" value="PKC_DAG/PE"/>
</dbReference>
<evidence type="ECO:0000313" key="2">
    <source>
        <dbReference type="EMBL" id="CAH0559270.1"/>
    </source>
</evidence>
<dbReference type="PROSITE" id="PS50081">
    <property type="entry name" value="ZF_DAG_PE_2"/>
    <property type="match status" value="1"/>
</dbReference>
<protein>
    <recommendedName>
        <fullName evidence="1">Phorbol-ester/DAG-type domain-containing protein</fullName>
    </recommendedName>
</protein>
<sequence>MSKTPPNEEKLLENVSLYLSSLEDKIKIHHLQEKTNHRDWSELNPVLKSIENKTSKHTQQNVLVKASVALKAESGVEKSSSVRNSMITTEPNNENCLDNFSPQWSSKGEEIKTHNSQKKTYQKSECKFLASGICYKCTENITPKRMGRKCSKCIRTFHFKCQYNFFAKPFICIKCIIF</sequence>
<accession>A0A9P0FKR8</accession>
<reference evidence="2" key="1">
    <citation type="submission" date="2021-12" db="EMBL/GenBank/DDBJ databases">
        <authorList>
            <person name="King R."/>
        </authorList>
    </citation>
    <scope>NUCLEOTIDE SEQUENCE</scope>
</reference>
<organism evidence="2 3">
    <name type="scientific">Brassicogethes aeneus</name>
    <name type="common">Rape pollen beetle</name>
    <name type="synonym">Meligethes aeneus</name>
    <dbReference type="NCBI Taxonomy" id="1431903"/>
    <lineage>
        <taxon>Eukaryota</taxon>
        <taxon>Metazoa</taxon>
        <taxon>Ecdysozoa</taxon>
        <taxon>Arthropoda</taxon>
        <taxon>Hexapoda</taxon>
        <taxon>Insecta</taxon>
        <taxon>Pterygota</taxon>
        <taxon>Neoptera</taxon>
        <taxon>Endopterygota</taxon>
        <taxon>Coleoptera</taxon>
        <taxon>Polyphaga</taxon>
        <taxon>Cucujiformia</taxon>
        <taxon>Nitidulidae</taxon>
        <taxon>Meligethinae</taxon>
        <taxon>Brassicogethes</taxon>
    </lineage>
</organism>
<evidence type="ECO:0000313" key="3">
    <source>
        <dbReference type="Proteomes" id="UP001154078"/>
    </source>
</evidence>
<dbReference type="EMBL" id="OV121137">
    <property type="protein sequence ID" value="CAH0559270.1"/>
    <property type="molecule type" value="Genomic_DNA"/>
</dbReference>
<dbReference type="Proteomes" id="UP001154078">
    <property type="component" value="Chromosome 6"/>
</dbReference>
<keyword evidence="3" id="KW-1185">Reference proteome</keyword>
<name>A0A9P0FKR8_BRAAE</name>
<gene>
    <name evidence="2" type="ORF">MELIAE_LOCUS9389</name>
</gene>